<sequence length="225" mass="22706">MAIFSTLAGMIGQQGAQQGAEMAWGAANQANQQNITEAGKARAQASPWTGSGTAALGKITQLLGLGELTQRGNDYGQYWVDAANAKGLQKTALADFETSPGYQWRLDEGGRALDRSAASKGMVRSGAQTKAITAFGQGAASEEYGNYFNQLSTAAGQGNSAQAQASGTAAGLIGQGGNYLTQGGAARGSGYAAGANALASGISSGVNNVMAGAYLGYNKKNGIFT</sequence>
<evidence type="ECO:0000313" key="1">
    <source>
        <dbReference type="EMBL" id="CAB4147632.1"/>
    </source>
</evidence>
<reference evidence="3" key="1">
    <citation type="submission" date="2020-05" db="EMBL/GenBank/DDBJ databases">
        <authorList>
            <person name="Chiriac C."/>
            <person name="Salcher M."/>
            <person name="Ghai R."/>
            <person name="Kavagutti S V."/>
        </authorList>
    </citation>
    <scope>NUCLEOTIDE SEQUENCE</scope>
</reference>
<name>A0A6J5QTW9_9CAUD</name>
<protein>
    <recommendedName>
        <fullName evidence="5">DNA transfer protein</fullName>
    </recommendedName>
</protein>
<proteinExistence type="predicted"/>
<organism evidence="3">
    <name type="scientific">uncultured Caudovirales phage</name>
    <dbReference type="NCBI Taxonomy" id="2100421"/>
    <lineage>
        <taxon>Viruses</taxon>
        <taxon>Duplodnaviria</taxon>
        <taxon>Heunggongvirae</taxon>
        <taxon>Uroviricota</taxon>
        <taxon>Caudoviricetes</taxon>
        <taxon>Peduoviridae</taxon>
        <taxon>Maltschvirus</taxon>
        <taxon>Maltschvirus maltsch</taxon>
    </lineage>
</organism>
<dbReference type="EMBL" id="LR797115">
    <property type="protein sequence ID" value="CAB4187983.1"/>
    <property type="molecule type" value="Genomic_DNA"/>
</dbReference>
<gene>
    <name evidence="2" type="ORF">UFOVP1020_31</name>
    <name evidence="3" type="ORF">UFOVP1170_26</name>
    <name evidence="4" type="ORF">UFOVP1621_19</name>
    <name evidence="1" type="ORF">UFOVP512_36</name>
</gene>
<accession>A0A6J5QTW9</accession>
<dbReference type="EMBL" id="LR796970">
    <property type="protein sequence ID" value="CAB4178690.1"/>
    <property type="molecule type" value="Genomic_DNA"/>
</dbReference>
<dbReference type="EMBL" id="LR797500">
    <property type="protein sequence ID" value="CAB4220349.1"/>
    <property type="molecule type" value="Genomic_DNA"/>
</dbReference>
<evidence type="ECO:0008006" key="5">
    <source>
        <dbReference type="Google" id="ProtNLM"/>
    </source>
</evidence>
<evidence type="ECO:0000313" key="2">
    <source>
        <dbReference type="EMBL" id="CAB4178690.1"/>
    </source>
</evidence>
<evidence type="ECO:0000313" key="3">
    <source>
        <dbReference type="EMBL" id="CAB4187983.1"/>
    </source>
</evidence>
<dbReference type="EMBL" id="LR796488">
    <property type="protein sequence ID" value="CAB4147632.1"/>
    <property type="molecule type" value="Genomic_DNA"/>
</dbReference>
<evidence type="ECO:0000313" key="4">
    <source>
        <dbReference type="EMBL" id="CAB4220349.1"/>
    </source>
</evidence>